<protein>
    <submittedName>
        <fullName evidence="7">Transcriptional regulator, GntR family with aminotransferase domain</fullName>
    </submittedName>
</protein>
<dbReference type="SUPFAM" id="SSF53383">
    <property type="entry name" value="PLP-dependent transferases"/>
    <property type="match status" value="1"/>
</dbReference>
<dbReference type="Gene3D" id="3.90.1150.10">
    <property type="entry name" value="Aspartate Aminotransferase, domain 1"/>
    <property type="match status" value="1"/>
</dbReference>
<dbReference type="InterPro" id="IPR036388">
    <property type="entry name" value="WH-like_DNA-bd_sf"/>
</dbReference>
<evidence type="ECO:0000256" key="2">
    <source>
        <dbReference type="ARBA" id="ARBA00022898"/>
    </source>
</evidence>
<organism evidence="7 8">
    <name type="scientific">Mesotoga infera</name>
    <dbReference type="NCBI Taxonomy" id="1236046"/>
    <lineage>
        <taxon>Bacteria</taxon>
        <taxon>Thermotogati</taxon>
        <taxon>Thermotogota</taxon>
        <taxon>Thermotogae</taxon>
        <taxon>Kosmotogales</taxon>
        <taxon>Kosmotogaceae</taxon>
        <taxon>Mesotoga</taxon>
    </lineage>
</organism>
<dbReference type="InterPro" id="IPR051446">
    <property type="entry name" value="HTH_trans_reg/aminotransferase"/>
</dbReference>
<dbReference type="GO" id="GO:0008483">
    <property type="term" value="F:transaminase activity"/>
    <property type="evidence" value="ECO:0007669"/>
    <property type="project" value="UniProtKB-KW"/>
</dbReference>
<evidence type="ECO:0000313" key="7">
    <source>
        <dbReference type="EMBL" id="SSC12086.1"/>
    </source>
</evidence>
<dbReference type="CDD" id="cd00609">
    <property type="entry name" value="AAT_like"/>
    <property type="match status" value="1"/>
</dbReference>
<keyword evidence="4" id="KW-0238">DNA-binding</keyword>
<dbReference type="InterPro" id="IPR000524">
    <property type="entry name" value="Tscrpt_reg_HTH_GntR"/>
</dbReference>
<gene>
    <name evidence="7" type="ORF">MESINF_0637</name>
</gene>
<dbReference type="Pfam" id="PF00392">
    <property type="entry name" value="GntR"/>
    <property type="match status" value="1"/>
</dbReference>
<evidence type="ECO:0000256" key="1">
    <source>
        <dbReference type="ARBA" id="ARBA00005384"/>
    </source>
</evidence>
<dbReference type="PANTHER" id="PTHR46577">
    <property type="entry name" value="HTH-TYPE TRANSCRIPTIONAL REGULATORY PROTEIN GABR"/>
    <property type="match status" value="1"/>
</dbReference>
<dbReference type="Proteomes" id="UP000250796">
    <property type="component" value="Chromosome MESINF"/>
</dbReference>
<evidence type="ECO:0000259" key="6">
    <source>
        <dbReference type="PROSITE" id="PS50949"/>
    </source>
</evidence>
<dbReference type="GO" id="GO:0003700">
    <property type="term" value="F:DNA-binding transcription factor activity"/>
    <property type="evidence" value="ECO:0007669"/>
    <property type="project" value="InterPro"/>
</dbReference>
<dbReference type="InterPro" id="IPR015421">
    <property type="entry name" value="PyrdxlP-dep_Trfase_major"/>
</dbReference>
<dbReference type="PANTHER" id="PTHR46577:SF2">
    <property type="entry name" value="TRANSCRIPTIONAL REGULATORY PROTEIN"/>
    <property type="match status" value="1"/>
</dbReference>
<evidence type="ECO:0000256" key="5">
    <source>
        <dbReference type="ARBA" id="ARBA00023163"/>
    </source>
</evidence>
<keyword evidence="7" id="KW-0808">Transferase</keyword>
<comment type="similarity">
    <text evidence="1">In the C-terminal section; belongs to the class-I pyridoxal-phosphate-dependent aminotransferase family.</text>
</comment>
<dbReference type="Gene3D" id="3.40.640.10">
    <property type="entry name" value="Type I PLP-dependent aspartate aminotransferase-like (Major domain)"/>
    <property type="match status" value="1"/>
</dbReference>
<dbReference type="SMART" id="SM00345">
    <property type="entry name" value="HTH_GNTR"/>
    <property type="match status" value="1"/>
</dbReference>
<dbReference type="KEGG" id="minf:MESINF_0637"/>
<keyword evidence="5" id="KW-0804">Transcription</keyword>
<dbReference type="Pfam" id="PF00155">
    <property type="entry name" value="Aminotran_1_2"/>
    <property type="match status" value="1"/>
</dbReference>
<dbReference type="SUPFAM" id="SSF46785">
    <property type="entry name" value="Winged helix' DNA-binding domain"/>
    <property type="match status" value="1"/>
</dbReference>
<keyword evidence="3" id="KW-0805">Transcription regulation</keyword>
<keyword evidence="8" id="KW-1185">Reference proteome</keyword>
<name>A0A7Z7LDY3_9BACT</name>
<keyword evidence="7" id="KW-0032">Aminotransferase</keyword>
<feature type="domain" description="HTH gntR-type" evidence="6">
    <location>
        <begin position="14"/>
        <end position="82"/>
    </location>
</feature>
<evidence type="ECO:0000313" key="8">
    <source>
        <dbReference type="Proteomes" id="UP000250796"/>
    </source>
</evidence>
<dbReference type="InterPro" id="IPR004839">
    <property type="entry name" value="Aminotransferase_I/II_large"/>
</dbReference>
<dbReference type="CDD" id="cd07377">
    <property type="entry name" value="WHTH_GntR"/>
    <property type="match status" value="1"/>
</dbReference>
<accession>A0A7Z7LDY3</accession>
<proteinExistence type="inferred from homology"/>
<evidence type="ECO:0000256" key="4">
    <source>
        <dbReference type="ARBA" id="ARBA00023125"/>
    </source>
</evidence>
<sequence>MIGMKVSIERNTEVPLFKQLTEQLRAAILRRDIPEGTRLPSEREMAKLLKLNRSVVIKAYNELKLDGLLDSKSGSGTYVAAVTQLKKEFGMISWSDQLSAWATSSFGEARWSSLAKGRPDDCIRLDTGVPEVRADQMTLLKKILEGLSQEELDESLQYPSLRGNPELLKYLSIRLNGSGIKVSAKNLLVTIGTEEAIYLLFSALARPGEAVIIENPTYLNVIKISRMFQHRVLPVNRFSEGFDMATLENTLQRGSVKYIYTMSCSHNPTGANMPERKKELLVRLAEKYSVPIIDDTVFSEIQYQSPMPRTLKYYDTHNCVIEVGGISKSYAPGLRIGWIVADEALIEKLIEPMRMISLGVPNLSQLVAAKLLSSGEYDAYLERYIKLSLRKCEKTRMACYRFLPSYVKVNEAQGGNFFWLELPDSMDCWKVAEESLKEGVAVSPGSLFTFDSSGKNYLRLNPLGVPEEEIETGIERLSRAIATVASRYRKEEQSFSVIV</sequence>
<dbReference type="InterPro" id="IPR015422">
    <property type="entry name" value="PyrdxlP-dep_Trfase_small"/>
</dbReference>
<dbReference type="Gene3D" id="1.10.10.10">
    <property type="entry name" value="Winged helix-like DNA-binding domain superfamily/Winged helix DNA-binding domain"/>
    <property type="match status" value="1"/>
</dbReference>
<dbReference type="GO" id="GO:0030170">
    <property type="term" value="F:pyridoxal phosphate binding"/>
    <property type="evidence" value="ECO:0007669"/>
    <property type="project" value="InterPro"/>
</dbReference>
<dbReference type="AlphaFoldDB" id="A0A7Z7LDY3"/>
<dbReference type="GO" id="GO:0003677">
    <property type="term" value="F:DNA binding"/>
    <property type="evidence" value="ECO:0007669"/>
    <property type="project" value="UniProtKB-KW"/>
</dbReference>
<dbReference type="InterPro" id="IPR015424">
    <property type="entry name" value="PyrdxlP-dep_Trfase"/>
</dbReference>
<keyword evidence="2" id="KW-0663">Pyridoxal phosphate</keyword>
<dbReference type="EMBL" id="LS974202">
    <property type="protein sequence ID" value="SSC12086.1"/>
    <property type="molecule type" value="Genomic_DNA"/>
</dbReference>
<evidence type="ECO:0000256" key="3">
    <source>
        <dbReference type="ARBA" id="ARBA00023015"/>
    </source>
</evidence>
<reference evidence="7 8" key="1">
    <citation type="submission" date="2017-01" db="EMBL/GenBank/DDBJ databases">
        <authorList>
            <person name="Erauso G."/>
        </authorList>
    </citation>
    <scope>NUCLEOTIDE SEQUENCE [LARGE SCALE GENOMIC DNA]</scope>
    <source>
        <strain evidence="7">MESINF1</strain>
    </source>
</reference>
<dbReference type="InterPro" id="IPR036390">
    <property type="entry name" value="WH_DNA-bd_sf"/>
</dbReference>
<dbReference type="PRINTS" id="PR00035">
    <property type="entry name" value="HTHGNTR"/>
</dbReference>
<dbReference type="PROSITE" id="PS50949">
    <property type="entry name" value="HTH_GNTR"/>
    <property type="match status" value="1"/>
</dbReference>